<evidence type="ECO:0000259" key="1">
    <source>
        <dbReference type="Pfam" id="PF12728"/>
    </source>
</evidence>
<feature type="domain" description="Helix-turn-helix" evidence="1">
    <location>
        <begin position="12"/>
        <end position="61"/>
    </location>
</feature>
<dbReference type="InterPro" id="IPR041657">
    <property type="entry name" value="HTH_17"/>
</dbReference>
<reference evidence="2" key="2">
    <citation type="submission" date="2021-04" db="EMBL/GenBank/DDBJ databases">
        <authorList>
            <person name="Gilroy R."/>
        </authorList>
    </citation>
    <scope>NUCLEOTIDE SEQUENCE</scope>
    <source>
        <strain evidence="2">421</strain>
    </source>
</reference>
<accession>A0A9D1RE79</accession>
<proteinExistence type="predicted"/>
<comment type="caution">
    <text evidence="2">The sequence shown here is derived from an EMBL/GenBank/DDBJ whole genome shotgun (WGS) entry which is preliminary data.</text>
</comment>
<evidence type="ECO:0000313" key="3">
    <source>
        <dbReference type="Proteomes" id="UP000824205"/>
    </source>
</evidence>
<dbReference type="AlphaFoldDB" id="A0A9D1RE79"/>
<dbReference type="Pfam" id="PF12728">
    <property type="entry name" value="HTH_17"/>
    <property type="match status" value="1"/>
</dbReference>
<evidence type="ECO:0000313" key="2">
    <source>
        <dbReference type="EMBL" id="HIW84941.1"/>
    </source>
</evidence>
<protein>
    <submittedName>
        <fullName evidence="2">Helix-turn-helix domain-containing protein</fullName>
    </submittedName>
</protein>
<dbReference type="Proteomes" id="UP000824205">
    <property type="component" value="Unassembled WGS sequence"/>
</dbReference>
<reference evidence="2" key="1">
    <citation type="journal article" date="2021" name="PeerJ">
        <title>Extensive microbial diversity within the chicken gut microbiome revealed by metagenomics and culture.</title>
        <authorList>
            <person name="Gilroy R."/>
            <person name="Ravi A."/>
            <person name="Getino M."/>
            <person name="Pursley I."/>
            <person name="Horton D.L."/>
            <person name="Alikhan N.F."/>
            <person name="Baker D."/>
            <person name="Gharbi K."/>
            <person name="Hall N."/>
            <person name="Watson M."/>
            <person name="Adriaenssens E.M."/>
            <person name="Foster-Nyarko E."/>
            <person name="Jarju S."/>
            <person name="Secka A."/>
            <person name="Antonio M."/>
            <person name="Oren A."/>
            <person name="Chaudhuri R.R."/>
            <person name="La Ragione R."/>
            <person name="Hildebrand F."/>
            <person name="Pallen M.J."/>
        </authorList>
    </citation>
    <scope>NUCLEOTIDE SEQUENCE</scope>
    <source>
        <strain evidence="2">421</strain>
    </source>
</reference>
<dbReference type="EMBL" id="DXGE01000002">
    <property type="protein sequence ID" value="HIW84941.1"/>
    <property type="molecule type" value="Genomic_DNA"/>
</dbReference>
<gene>
    <name evidence="2" type="ORF">IAA48_00445</name>
</gene>
<organism evidence="2 3">
    <name type="scientific">Candidatus Eubacterium faecipullorum</name>
    <dbReference type="NCBI Taxonomy" id="2838571"/>
    <lineage>
        <taxon>Bacteria</taxon>
        <taxon>Bacillati</taxon>
        <taxon>Bacillota</taxon>
        <taxon>Clostridia</taxon>
        <taxon>Eubacteriales</taxon>
        <taxon>Eubacteriaceae</taxon>
        <taxon>Eubacterium</taxon>
    </lineage>
</organism>
<name>A0A9D1RE79_9FIRM</name>
<sequence length="63" mass="7398">MNNENKNDEFVFLTPMDVAKIIGCSVPTARKLFYREDFPAIKVGKNLKVLKSEFIKWCSERRM</sequence>